<dbReference type="InterPro" id="IPR029063">
    <property type="entry name" value="SAM-dependent_MTases_sf"/>
</dbReference>
<accession>A0A1G9UM09</accession>
<dbReference type="RefSeq" id="WP_089731973.1">
    <property type="nucleotide sequence ID" value="NZ_FNIA01000004.1"/>
</dbReference>
<organism evidence="2 3">
    <name type="scientific">Haloarchaeobius iranensis</name>
    <dbReference type="NCBI Taxonomy" id="996166"/>
    <lineage>
        <taxon>Archaea</taxon>
        <taxon>Methanobacteriati</taxon>
        <taxon>Methanobacteriota</taxon>
        <taxon>Stenosarchaea group</taxon>
        <taxon>Halobacteria</taxon>
        <taxon>Halobacteriales</taxon>
        <taxon>Halorubellaceae</taxon>
        <taxon>Haloarchaeobius</taxon>
    </lineage>
</organism>
<name>A0A1G9UM09_9EURY</name>
<evidence type="ECO:0000313" key="3">
    <source>
        <dbReference type="Proteomes" id="UP000199370"/>
    </source>
</evidence>
<dbReference type="STRING" id="996166.SAMN05192554_104203"/>
<reference evidence="2 3" key="1">
    <citation type="submission" date="2016-10" db="EMBL/GenBank/DDBJ databases">
        <authorList>
            <person name="de Groot N.N."/>
        </authorList>
    </citation>
    <scope>NUCLEOTIDE SEQUENCE [LARGE SCALE GENOMIC DNA]</scope>
    <source>
        <strain evidence="3">EB21,IBRC-M 10013,KCTC 4048</strain>
    </source>
</reference>
<dbReference type="NCBIfam" id="TIGR01444">
    <property type="entry name" value="fkbM_fam"/>
    <property type="match status" value="1"/>
</dbReference>
<dbReference type="Pfam" id="PF05050">
    <property type="entry name" value="Methyltransf_21"/>
    <property type="match status" value="1"/>
</dbReference>
<dbReference type="OrthoDB" id="275825at2157"/>
<sequence>MSTTAKALEIARDDGLVELVGRGIDRSIRPIDPLYQVLKPSFRTYSVGDTTASFSTTTRSLRQYDFVDDMRSERDLITAVLDDVEPDDVFYDIGANVGIYTCLVADKLESGQVVAFEPHPEMFDVLQRNADQNDVSGSLQNVALSDHDGTVAMVSRGYTGHQLVSTRDETTLTVETTRADSLVEDGEIPVPDVCKIDIEGAEYLALSGLEETLRNSDCRVVYCEIHTEKIADIGGSPDRVEAFLRDLGFEIEVLGERRDNYFIRATRSS</sequence>
<gene>
    <name evidence="2" type="ORF">SAMN05192554_104203</name>
</gene>
<dbReference type="PANTHER" id="PTHR34203">
    <property type="entry name" value="METHYLTRANSFERASE, FKBM FAMILY PROTEIN"/>
    <property type="match status" value="1"/>
</dbReference>
<dbReference type="SUPFAM" id="SSF53335">
    <property type="entry name" value="S-adenosyl-L-methionine-dependent methyltransferases"/>
    <property type="match status" value="1"/>
</dbReference>
<dbReference type="GO" id="GO:0032259">
    <property type="term" value="P:methylation"/>
    <property type="evidence" value="ECO:0007669"/>
    <property type="project" value="UniProtKB-KW"/>
</dbReference>
<keyword evidence="2" id="KW-0489">Methyltransferase</keyword>
<dbReference type="InterPro" id="IPR052514">
    <property type="entry name" value="SAM-dependent_MTase"/>
</dbReference>
<dbReference type="AlphaFoldDB" id="A0A1G9UM09"/>
<proteinExistence type="predicted"/>
<dbReference type="GO" id="GO:0008168">
    <property type="term" value="F:methyltransferase activity"/>
    <property type="evidence" value="ECO:0007669"/>
    <property type="project" value="UniProtKB-KW"/>
</dbReference>
<dbReference type="Gene3D" id="3.40.50.150">
    <property type="entry name" value="Vaccinia Virus protein VP39"/>
    <property type="match status" value="1"/>
</dbReference>
<keyword evidence="2" id="KW-0808">Transferase</keyword>
<dbReference type="Proteomes" id="UP000199370">
    <property type="component" value="Unassembled WGS sequence"/>
</dbReference>
<dbReference type="InterPro" id="IPR006342">
    <property type="entry name" value="FkbM_mtfrase"/>
</dbReference>
<keyword evidence="3" id="KW-1185">Reference proteome</keyword>
<dbReference type="PANTHER" id="PTHR34203:SF15">
    <property type="entry name" value="SLL1173 PROTEIN"/>
    <property type="match status" value="1"/>
</dbReference>
<feature type="domain" description="Methyltransferase FkbM" evidence="1">
    <location>
        <begin position="92"/>
        <end position="250"/>
    </location>
</feature>
<dbReference type="EMBL" id="FNIA01000004">
    <property type="protein sequence ID" value="SDM60956.1"/>
    <property type="molecule type" value="Genomic_DNA"/>
</dbReference>
<protein>
    <submittedName>
        <fullName evidence="2">Methyltransferase, FkbM family</fullName>
    </submittedName>
</protein>
<evidence type="ECO:0000259" key="1">
    <source>
        <dbReference type="Pfam" id="PF05050"/>
    </source>
</evidence>
<evidence type="ECO:0000313" key="2">
    <source>
        <dbReference type="EMBL" id="SDM60956.1"/>
    </source>
</evidence>